<keyword evidence="2" id="KW-0378">Hydrolase</keyword>
<dbReference type="Proteomes" id="UP000728185">
    <property type="component" value="Unassembled WGS sequence"/>
</dbReference>
<dbReference type="PANTHER" id="PTHR11347">
    <property type="entry name" value="CYCLIC NUCLEOTIDE PHOSPHODIESTERASE"/>
    <property type="match status" value="1"/>
</dbReference>
<dbReference type="Pfam" id="PF00233">
    <property type="entry name" value="PDEase_I"/>
    <property type="match status" value="1"/>
</dbReference>
<dbReference type="InterPro" id="IPR036971">
    <property type="entry name" value="PDEase_catalytic_dom_sf"/>
</dbReference>
<dbReference type="AlphaFoldDB" id="A0A8E0RR06"/>
<accession>A0A8E0RR06</accession>
<reference evidence="5" key="1">
    <citation type="submission" date="2019-05" db="EMBL/GenBank/DDBJ databases">
        <title>Annotation for the trematode Fasciolopsis buski.</title>
        <authorList>
            <person name="Choi Y.-J."/>
        </authorList>
    </citation>
    <scope>NUCLEOTIDE SEQUENCE</scope>
    <source>
        <strain evidence="5">HT</strain>
        <tissue evidence="5">Whole worm</tissue>
    </source>
</reference>
<evidence type="ECO:0000313" key="6">
    <source>
        <dbReference type="Proteomes" id="UP000728185"/>
    </source>
</evidence>
<dbReference type="SUPFAM" id="SSF109604">
    <property type="entry name" value="HD-domain/PDEase-like"/>
    <property type="match status" value="1"/>
</dbReference>
<name>A0A8E0RR06_9TREM</name>
<dbReference type="InterPro" id="IPR023088">
    <property type="entry name" value="PDEase"/>
</dbReference>
<dbReference type="PROSITE" id="PS51845">
    <property type="entry name" value="PDEASE_I_2"/>
    <property type="match status" value="1"/>
</dbReference>
<organism evidence="5 6">
    <name type="scientific">Fasciolopsis buskii</name>
    <dbReference type="NCBI Taxonomy" id="27845"/>
    <lineage>
        <taxon>Eukaryota</taxon>
        <taxon>Metazoa</taxon>
        <taxon>Spiralia</taxon>
        <taxon>Lophotrochozoa</taxon>
        <taxon>Platyhelminthes</taxon>
        <taxon>Trematoda</taxon>
        <taxon>Digenea</taxon>
        <taxon>Plagiorchiida</taxon>
        <taxon>Echinostomata</taxon>
        <taxon>Echinostomatoidea</taxon>
        <taxon>Fasciolidae</taxon>
        <taxon>Fasciolopsis</taxon>
    </lineage>
</organism>
<evidence type="ECO:0000256" key="2">
    <source>
        <dbReference type="ARBA" id="ARBA00022801"/>
    </source>
</evidence>
<dbReference type="PRINTS" id="PR00387">
    <property type="entry name" value="PDIESTERASE1"/>
</dbReference>
<keyword evidence="6" id="KW-1185">Reference proteome</keyword>
<dbReference type="OrthoDB" id="189220at2759"/>
<feature type="binding site" evidence="3">
    <location>
        <position position="7"/>
    </location>
    <ligand>
        <name>Zn(2+)</name>
        <dbReference type="ChEBI" id="CHEBI:29105"/>
        <label>1</label>
    </ligand>
</feature>
<dbReference type="GO" id="GO:0007165">
    <property type="term" value="P:signal transduction"/>
    <property type="evidence" value="ECO:0007669"/>
    <property type="project" value="InterPro"/>
</dbReference>
<dbReference type="EMBL" id="LUCM01006694">
    <property type="protein sequence ID" value="KAA0190916.1"/>
    <property type="molecule type" value="Genomic_DNA"/>
</dbReference>
<dbReference type="Gene3D" id="1.10.1300.10">
    <property type="entry name" value="3'5'-cyclic nucleotide phosphodiesterase, catalytic domain"/>
    <property type="match status" value="1"/>
</dbReference>
<protein>
    <submittedName>
        <fullName evidence="5">High affinity cAMP specific 3'5' cyclic</fullName>
    </submittedName>
</protein>
<gene>
    <name evidence="5" type="ORF">FBUS_01365</name>
</gene>
<evidence type="ECO:0000256" key="1">
    <source>
        <dbReference type="ARBA" id="ARBA00022723"/>
    </source>
</evidence>
<dbReference type="InterPro" id="IPR002073">
    <property type="entry name" value="PDEase_catalytic_dom"/>
</dbReference>
<proteinExistence type="predicted"/>
<dbReference type="GO" id="GO:0046872">
    <property type="term" value="F:metal ion binding"/>
    <property type="evidence" value="ECO:0007669"/>
    <property type="project" value="UniProtKB-KW"/>
</dbReference>
<dbReference type="GO" id="GO:0004114">
    <property type="term" value="F:3',5'-cyclic-nucleotide phosphodiesterase activity"/>
    <property type="evidence" value="ECO:0007669"/>
    <property type="project" value="InterPro"/>
</dbReference>
<evidence type="ECO:0000313" key="5">
    <source>
        <dbReference type="EMBL" id="KAA0190916.1"/>
    </source>
</evidence>
<evidence type="ECO:0000256" key="3">
    <source>
        <dbReference type="PIRSR" id="PIRSR623088-3"/>
    </source>
</evidence>
<sequence length="128" mass="14933">MVLKCADVSNPCRNWESYITWANMVTEEFFNQGDQERKEGLDVFPTMDRLLTTKQTIQTNFIQFIVLPIIELWNNFIQSRLSDYMVKRCIRNLHVWQSRNSFGKAAAVRKPQAVTETKPGVRNSLCES</sequence>
<feature type="domain" description="PDEase" evidence="4">
    <location>
        <begin position="1"/>
        <end position="103"/>
    </location>
</feature>
<comment type="caution">
    <text evidence="5">The sequence shown here is derived from an EMBL/GenBank/DDBJ whole genome shotgun (WGS) entry which is preliminary data.</text>
</comment>
<evidence type="ECO:0000259" key="4">
    <source>
        <dbReference type="PROSITE" id="PS51845"/>
    </source>
</evidence>
<keyword evidence="1 3" id="KW-0479">Metal-binding</keyword>